<evidence type="ECO:0000256" key="6">
    <source>
        <dbReference type="ARBA" id="ARBA00023136"/>
    </source>
</evidence>
<sequence>FTSMASSPMYGTLSMVSENIGAILTTRNDASRERIITETDFVTTFISATTENSTTNVTLNGNVVTTVDEDDTLEHAKYYDVHILIIVCIMCSAAILGNSLLIAVLNQIPGKKTHLLIINLAIGDLGEAAMFLIDEIIYPWTGSEPCVTMVTSAIFRMFDCVSILSLFALAISQTMAICRPLHYPSLVTRTRVRMTVLIIWLVSLVLPLIGILVPLGDSNWASCSWTHIAYDVTEWIFSIVLIFEVFVIIVLYVRAYLQVQAYKNRKSELTQGMSVEQNRKAFLTTMIVLSTLVITWLPYLMYRFFVWNIMFKFNPDSVTEVHTDVYMNFIVFLPVVNTISDPIIYGARMPDVQRGLKRFFKCCQKNRDIQRNDTTSFTTSLRTNTKVNGTNNSIHNAHLANVIKKNMVPVEVNVAKNGNHFHMTIDNKTPNKLSNLDTTDTVKRKQEEKCIRNQLQNDLDTSAETRL</sequence>
<dbReference type="Pfam" id="PF00001">
    <property type="entry name" value="7tm_1"/>
    <property type="match status" value="1"/>
</dbReference>
<evidence type="ECO:0000256" key="4">
    <source>
        <dbReference type="ARBA" id="ARBA00022989"/>
    </source>
</evidence>
<accession>A0A8S4N082</accession>
<evidence type="ECO:0000259" key="10">
    <source>
        <dbReference type="PROSITE" id="PS50262"/>
    </source>
</evidence>
<keyword evidence="7" id="KW-0675">Receptor</keyword>
<evidence type="ECO:0000256" key="2">
    <source>
        <dbReference type="ARBA" id="ARBA00022475"/>
    </source>
</evidence>
<dbReference type="PROSITE" id="PS50262">
    <property type="entry name" value="G_PROTEIN_RECEP_F1_2"/>
    <property type="match status" value="1"/>
</dbReference>
<keyword evidence="4 9" id="KW-1133">Transmembrane helix</keyword>
<evidence type="ECO:0000256" key="1">
    <source>
        <dbReference type="ARBA" id="ARBA00004651"/>
    </source>
</evidence>
<comment type="subcellular location">
    <subcellularLocation>
        <location evidence="1">Cell membrane</location>
        <topology evidence="1">Multi-pass membrane protein</topology>
    </subcellularLocation>
</comment>
<evidence type="ECO:0000256" key="7">
    <source>
        <dbReference type="ARBA" id="ARBA00023170"/>
    </source>
</evidence>
<keyword evidence="6 9" id="KW-0472">Membrane</keyword>
<dbReference type="InterPro" id="IPR050569">
    <property type="entry name" value="TAAR"/>
</dbReference>
<feature type="transmembrane region" description="Helical" evidence="9">
    <location>
        <begin position="325"/>
        <end position="347"/>
    </location>
</feature>
<feature type="domain" description="G-protein coupled receptors family 1 profile" evidence="10">
    <location>
        <begin position="81"/>
        <end position="345"/>
    </location>
</feature>
<dbReference type="InterPro" id="IPR017452">
    <property type="entry name" value="GPCR_Rhodpsn_7TM"/>
</dbReference>
<dbReference type="OrthoDB" id="6281677at2759"/>
<reference evidence="11" key="1">
    <citation type="submission" date="2022-03" db="EMBL/GenBank/DDBJ databases">
        <authorList>
            <person name="Martin C."/>
        </authorList>
    </citation>
    <scope>NUCLEOTIDE SEQUENCE</scope>
</reference>
<dbReference type="GO" id="GO:0005886">
    <property type="term" value="C:plasma membrane"/>
    <property type="evidence" value="ECO:0007669"/>
    <property type="project" value="UniProtKB-SubCell"/>
</dbReference>
<feature type="transmembrane region" description="Helical" evidence="9">
    <location>
        <begin position="192"/>
        <end position="215"/>
    </location>
</feature>
<keyword evidence="3 9" id="KW-0812">Transmembrane</keyword>
<evidence type="ECO:0000256" key="9">
    <source>
        <dbReference type="SAM" id="Phobius"/>
    </source>
</evidence>
<feature type="transmembrane region" description="Helical" evidence="9">
    <location>
        <begin position="81"/>
        <end position="103"/>
    </location>
</feature>
<keyword evidence="8" id="KW-0807">Transducer</keyword>
<protein>
    <recommendedName>
        <fullName evidence="10">G-protein coupled receptors family 1 profile domain-containing protein</fullName>
    </recommendedName>
</protein>
<keyword evidence="2" id="KW-1003">Cell membrane</keyword>
<evidence type="ECO:0000313" key="12">
    <source>
        <dbReference type="Proteomes" id="UP000749559"/>
    </source>
</evidence>
<feature type="transmembrane region" description="Helical" evidence="9">
    <location>
        <begin position="235"/>
        <end position="257"/>
    </location>
</feature>
<dbReference type="EMBL" id="CAIIXF020000001">
    <property type="protein sequence ID" value="CAH1773897.1"/>
    <property type="molecule type" value="Genomic_DNA"/>
</dbReference>
<dbReference type="Proteomes" id="UP000749559">
    <property type="component" value="Unassembled WGS sequence"/>
</dbReference>
<dbReference type="SUPFAM" id="SSF81321">
    <property type="entry name" value="Family A G protein-coupled receptor-like"/>
    <property type="match status" value="1"/>
</dbReference>
<feature type="transmembrane region" description="Helical" evidence="9">
    <location>
        <begin position="115"/>
        <end position="133"/>
    </location>
</feature>
<feature type="transmembrane region" description="Helical" evidence="9">
    <location>
        <begin position="153"/>
        <end position="171"/>
    </location>
</feature>
<evidence type="ECO:0000256" key="3">
    <source>
        <dbReference type="ARBA" id="ARBA00022692"/>
    </source>
</evidence>
<dbReference type="GO" id="GO:0004930">
    <property type="term" value="F:G protein-coupled receptor activity"/>
    <property type="evidence" value="ECO:0007669"/>
    <property type="project" value="UniProtKB-KW"/>
</dbReference>
<dbReference type="PRINTS" id="PR00237">
    <property type="entry name" value="GPCRRHODOPSN"/>
</dbReference>
<dbReference type="InterPro" id="IPR000276">
    <property type="entry name" value="GPCR_Rhodpsn"/>
</dbReference>
<feature type="non-terminal residue" evidence="11">
    <location>
        <position position="1"/>
    </location>
</feature>
<feature type="transmembrane region" description="Helical" evidence="9">
    <location>
        <begin position="281"/>
        <end position="305"/>
    </location>
</feature>
<evidence type="ECO:0000313" key="11">
    <source>
        <dbReference type="EMBL" id="CAH1773897.1"/>
    </source>
</evidence>
<keyword evidence="12" id="KW-1185">Reference proteome</keyword>
<comment type="caution">
    <text evidence="11">The sequence shown here is derived from an EMBL/GenBank/DDBJ whole genome shotgun (WGS) entry which is preliminary data.</text>
</comment>
<name>A0A8S4N082_OWEFU</name>
<dbReference type="Gene3D" id="1.20.1070.10">
    <property type="entry name" value="Rhodopsin 7-helix transmembrane proteins"/>
    <property type="match status" value="1"/>
</dbReference>
<organism evidence="11 12">
    <name type="scientific">Owenia fusiformis</name>
    <name type="common">Polychaete worm</name>
    <dbReference type="NCBI Taxonomy" id="6347"/>
    <lineage>
        <taxon>Eukaryota</taxon>
        <taxon>Metazoa</taxon>
        <taxon>Spiralia</taxon>
        <taxon>Lophotrochozoa</taxon>
        <taxon>Annelida</taxon>
        <taxon>Polychaeta</taxon>
        <taxon>Sedentaria</taxon>
        <taxon>Canalipalpata</taxon>
        <taxon>Sabellida</taxon>
        <taxon>Oweniida</taxon>
        <taxon>Oweniidae</taxon>
        <taxon>Owenia</taxon>
    </lineage>
</organism>
<gene>
    <name evidence="11" type="ORF">OFUS_LOCUS1429</name>
</gene>
<keyword evidence="5" id="KW-0297">G-protein coupled receptor</keyword>
<dbReference type="AlphaFoldDB" id="A0A8S4N082"/>
<dbReference type="PANTHER" id="PTHR24249">
    <property type="entry name" value="HISTAMINE RECEPTOR-RELATED G-PROTEIN COUPLED RECEPTOR"/>
    <property type="match status" value="1"/>
</dbReference>
<evidence type="ECO:0000256" key="5">
    <source>
        <dbReference type="ARBA" id="ARBA00023040"/>
    </source>
</evidence>
<proteinExistence type="predicted"/>
<evidence type="ECO:0000256" key="8">
    <source>
        <dbReference type="ARBA" id="ARBA00023224"/>
    </source>
</evidence>